<dbReference type="InterPro" id="IPR036259">
    <property type="entry name" value="MFS_trans_sf"/>
</dbReference>
<feature type="transmembrane region" description="Helical" evidence="1">
    <location>
        <begin position="20"/>
        <end position="44"/>
    </location>
</feature>
<sequence>MWKFKFYGFFKNLQFFEPYLLLIFINWGYSFFQIGIFVMIREIFTYLFEIPSGIMADKYGKKNELLLCFLFYILSFFLYFLGPGWFAVIFASILYGLGEAFRSGTHKAMELQWMEKKGLLKYKAYIYGKTRSWSLYGSTLNSVLAIVIVFFIPAEKWIFLLATIPFILDFLLISSYPSYMNIKLEKSKLKWHQQLKQDFLDLFTVFKNRRLRKGVFTSATFDSIFKSLKDYIQPIIKIFIVAILINYSLDETQEDFYIKLILGIIYAIFYLVSSFSSKNAYNVIQRIKNTKRTIDLLFDFFAILLLLEAIFMWLKVPILIILIYMVIYGVYNLRRPMLVGYIGELAPKNQRATVLSVESQIKSFLTFLLAPILGIIVDYTSIQVLFIILAAVIIGVNFLFLRGECSTQEINCDSADSIN</sequence>
<dbReference type="Proteomes" id="UP001208689">
    <property type="component" value="Chromosome"/>
</dbReference>
<gene>
    <name evidence="3" type="ORF">NEF87_001347</name>
</gene>
<feature type="transmembrane region" description="Helical" evidence="1">
    <location>
        <begin position="255"/>
        <end position="272"/>
    </location>
</feature>
<evidence type="ECO:0000259" key="2">
    <source>
        <dbReference type="PROSITE" id="PS50850"/>
    </source>
</evidence>
<keyword evidence="1" id="KW-0472">Membrane</keyword>
<name>A0ABY6HNI3_9ARCH</name>
<dbReference type="SUPFAM" id="SSF103473">
    <property type="entry name" value="MFS general substrate transporter"/>
    <property type="match status" value="1"/>
</dbReference>
<dbReference type="InterPro" id="IPR053160">
    <property type="entry name" value="MFS_DHA3_Transporter"/>
</dbReference>
<feature type="transmembrane region" description="Helical" evidence="1">
    <location>
        <begin position="231"/>
        <end position="249"/>
    </location>
</feature>
<feature type="transmembrane region" description="Helical" evidence="1">
    <location>
        <begin position="133"/>
        <end position="152"/>
    </location>
</feature>
<dbReference type="InterPro" id="IPR020846">
    <property type="entry name" value="MFS_dom"/>
</dbReference>
<feature type="transmembrane region" description="Helical" evidence="1">
    <location>
        <begin position="158"/>
        <end position="179"/>
    </location>
</feature>
<dbReference type="CDD" id="cd06174">
    <property type="entry name" value="MFS"/>
    <property type="match status" value="1"/>
</dbReference>
<accession>A0ABY6HNI3</accession>
<evidence type="ECO:0000256" key="1">
    <source>
        <dbReference type="SAM" id="Phobius"/>
    </source>
</evidence>
<feature type="transmembrane region" description="Helical" evidence="1">
    <location>
        <begin position="65"/>
        <end position="81"/>
    </location>
</feature>
<dbReference type="PROSITE" id="PS50850">
    <property type="entry name" value="MFS"/>
    <property type="match status" value="1"/>
</dbReference>
<feature type="domain" description="Major facilitator superfamily (MFS) profile" evidence="2">
    <location>
        <begin position="1"/>
        <end position="407"/>
    </location>
</feature>
<feature type="transmembrane region" description="Helical" evidence="1">
    <location>
        <begin position="354"/>
        <end position="376"/>
    </location>
</feature>
<dbReference type="PANTHER" id="PTHR23530">
    <property type="entry name" value="TRANSPORT PROTEIN-RELATED"/>
    <property type="match status" value="1"/>
</dbReference>
<evidence type="ECO:0000313" key="4">
    <source>
        <dbReference type="Proteomes" id="UP001208689"/>
    </source>
</evidence>
<dbReference type="EMBL" id="CP104013">
    <property type="protein sequence ID" value="UYP45062.1"/>
    <property type="molecule type" value="Genomic_DNA"/>
</dbReference>
<keyword evidence="1" id="KW-0812">Transmembrane</keyword>
<evidence type="ECO:0000313" key="3">
    <source>
        <dbReference type="EMBL" id="UYP45062.1"/>
    </source>
</evidence>
<dbReference type="PANTHER" id="PTHR23530:SF1">
    <property type="entry name" value="PERMEASE, MAJOR FACILITATOR SUPERFAMILY-RELATED"/>
    <property type="match status" value="1"/>
</dbReference>
<protein>
    <recommendedName>
        <fullName evidence="2">Major facilitator superfamily (MFS) profile domain-containing protein</fullName>
    </recommendedName>
</protein>
<feature type="transmembrane region" description="Helical" evidence="1">
    <location>
        <begin position="382"/>
        <end position="401"/>
    </location>
</feature>
<feature type="transmembrane region" description="Helical" evidence="1">
    <location>
        <begin position="316"/>
        <end position="333"/>
    </location>
</feature>
<keyword evidence="1" id="KW-1133">Transmembrane helix</keyword>
<keyword evidence="4" id="KW-1185">Reference proteome</keyword>
<dbReference type="Pfam" id="PF07690">
    <property type="entry name" value="MFS_1"/>
    <property type="match status" value="1"/>
</dbReference>
<dbReference type="InterPro" id="IPR011701">
    <property type="entry name" value="MFS"/>
</dbReference>
<organism evidence="3 4">
    <name type="scientific">Candidatus Lokiarchaeum ossiferum</name>
    <dbReference type="NCBI Taxonomy" id="2951803"/>
    <lineage>
        <taxon>Archaea</taxon>
        <taxon>Promethearchaeati</taxon>
        <taxon>Promethearchaeota</taxon>
        <taxon>Promethearchaeia</taxon>
        <taxon>Promethearchaeales</taxon>
        <taxon>Promethearchaeaceae</taxon>
        <taxon>Candidatus Lokiarchaeum</taxon>
    </lineage>
</organism>
<proteinExistence type="predicted"/>
<reference evidence="3" key="1">
    <citation type="submission" date="2022-09" db="EMBL/GenBank/DDBJ databases">
        <title>Actin cytoskeleton and complex cell architecture in an #Asgard archaeon.</title>
        <authorList>
            <person name="Ponce Toledo R.I."/>
            <person name="Schleper C."/>
            <person name="Rodrigues Oliveira T."/>
            <person name="Wollweber F."/>
            <person name="Xu J."/>
            <person name="Rittmann S."/>
            <person name="Klingl A."/>
            <person name="Pilhofer M."/>
        </authorList>
    </citation>
    <scope>NUCLEOTIDE SEQUENCE</scope>
    <source>
        <strain evidence="3">B-35</strain>
    </source>
</reference>
<dbReference type="Gene3D" id="1.20.1250.20">
    <property type="entry name" value="MFS general substrate transporter like domains"/>
    <property type="match status" value="1"/>
</dbReference>